<dbReference type="Proteomes" id="UP000602510">
    <property type="component" value="Unassembled WGS sequence"/>
</dbReference>
<evidence type="ECO:0000313" key="2">
    <source>
        <dbReference type="Proteomes" id="UP000602510"/>
    </source>
</evidence>
<dbReference type="EMBL" id="WSZM01000006">
    <property type="protein sequence ID" value="KAF4047356.1"/>
    <property type="molecule type" value="Genomic_DNA"/>
</dbReference>
<sequence length="219" mass="23933">MAVVMSRSCSRSMRSSRISLRAMAKPFLITLEAPIRFRSSSESPVIIRGADEVIDSASPTGPTLASFTSESSRINSSSCWLRTCSSSTSLKTTKVSKTAGAVPDTIDRPRTSSQTSRMLCPSRSISWEWLASGHSTLVFQTQPHKNGHLLLTFLDVSVDKYEQVLASGRFSSAECESCATVKERERAAERALAAAEAVKREAQDPSIRQLHLHSLLHCT</sequence>
<protein>
    <submittedName>
        <fullName evidence="1">Uncharacterized protein</fullName>
    </submittedName>
</protein>
<proteinExistence type="predicted"/>
<evidence type="ECO:0000313" key="1">
    <source>
        <dbReference type="EMBL" id="KAF4047356.1"/>
    </source>
</evidence>
<gene>
    <name evidence="1" type="ORF">GN244_ATG00174</name>
</gene>
<dbReference type="AlphaFoldDB" id="A0A833SX11"/>
<comment type="caution">
    <text evidence="1">The sequence shown here is derived from an EMBL/GenBank/DDBJ whole genome shotgun (WGS) entry which is preliminary data.</text>
</comment>
<organism evidence="1 2">
    <name type="scientific">Phytophthora infestans</name>
    <name type="common">Potato late blight agent</name>
    <name type="synonym">Botrytis infestans</name>
    <dbReference type="NCBI Taxonomy" id="4787"/>
    <lineage>
        <taxon>Eukaryota</taxon>
        <taxon>Sar</taxon>
        <taxon>Stramenopiles</taxon>
        <taxon>Oomycota</taxon>
        <taxon>Peronosporomycetes</taxon>
        <taxon>Peronosporales</taxon>
        <taxon>Peronosporaceae</taxon>
        <taxon>Phytophthora</taxon>
    </lineage>
</organism>
<accession>A0A833SX11</accession>
<name>A0A833SX11_PHYIN</name>
<keyword evidence="2" id="KW-1185">Reference proteome</keyword>
<reference evidence="1" key="1">
    <citation type="submission" date="2020-04" db="EMBL/GenBank/DDBJ databases">
        <title>Hybrid Assembly of Korean Phytophthora infestans isolates.</title>
        <authorList>
            <person name="Prokchorchik M."/>
            <person name="Lee Y."/>
            <person name="Seo J."/>
            <person name="Cho J.-H."/>
            <person name="Park Y.-E."/>
            <person name="Jang D.-C."/>
            <person name="Im J.-S."/>
            <person name="Choi J.-G."/>
            <person name="Park H.-J."/>
            <person name="Lee G.-B."/>
            <person name="Lee Y.-G."/>
            <person name="Hong S.-Y."/>
            <person name="Cho K."/>
            <person name="Sohn K.H."/>
        </authorList>
    </citation>
    <scope>NUCLEOTIDE SEQUENCE</scope>
    <source>
        <strain evidence="1">KR_1_A1</strain>
    </source>
</reference>